<accession>A0ABU1P5Q5</accession>
<comment type="caution">
    <text evidence="2">The sequence shown here is derived from an EMBL/GenBank/DDBJ whole genome shotgun (WGS) entry which is preliminary data.</text>
</comment>
<evidence type="ECO:0000313" key="3">
    <source>
        <dbReference type="Proteomes" id="UP001267290"/>
    </source>
</evidence>
<dbReference type="EMBL" id="JAVDSB010000023">
    <property type="protein sequence ID" value="MDR6555080.1"/>
    <property type="molecule type" value="Genomic_DNA"/>
</dbReference>
<organism evidence="2 3">
    <name type="scientific">Paenibacillus qinlingensis</name>
    <dbReference type="NCBI Taxonomy" id="1837343"/>
    <lineage>
        <taxon>Bacteria</taxon>
        <taxon>Bacillati</taxon>
        <taxon>Bacillota</taxon>
        <taxon>Bacilli</taxon>
        <taxon>Bacillales</taxon>
        <taxon>Paenibacillaceae</taxon>
        <taxon>Paenibacillus</taxon>
    </lineage>
</organism>
<name>A0ABU1P5Q5_9BACL</name>
<feature type="signal peptide" evidence="1">
    <location>
        <begin position="1"/>
        <end position="30"/>
    </location>
</feature>
<feature type="chain" id="PRO_5045645987" evidence="1">
    <location>
        <begin position="31"/>
        <end position="487"/>
    </location>
</feature>
<protein>
    <submittedName>
        <fullName evidence="2">Uncharacterized protein</fullName>
    </submittedName>
</protein>
<evidence type="ECO:0000313" key="2">
    <source>
        <dbReference type="EMBL" id="MDR6555080.1"/>
    </source>
</evidence>
<evidence type="ECO:0000256" key="1">
    <source>
        <dbReference type="SAM" id="SignalP"/>
    </source>
</evidence>
<sequence>MKKFGLQKFAALTTAAALLLTDPLTSAAYAASNSVKVSLPTYPVQINGGIIDSSKAQYPPIVYKDITYLPLTWDYTRSLSLEYTWSDSEGLHVNATGNHYQVPPAADKNSSNKKPTYTAELVNYPVFVNNKPIDNQLEEYPLLSFRDITYFPMTWHFMHDEFYMNLFWNPRDGFAVVGPQRHYLDSFVNDSADYLYLYSGLQTFKIGKSLTDQPTLLTEEESQKLSAMPTRSGAEPLSKAEFISPDSASIERKEKTFYYKGHELLSLMPADGTTSSVGFMERSYAGLEYKEAWLDLGTERKILSLVETDTNNQILPDFSTYYRYFFVDGNERPVPLNEFTHWPISSVQPNPNGTWWLTSRPIAGDYINGRNGFIRGELSLLQPNGQSVSVNRQLKIDEIEVLSHQEDGTLIFRAYTRTMQRENPAFGIYKIDTSGNLVKLNDLFGQAYVSSDGDLWATDRYINRIVNITKNMNKLWMDYEFPFPDNN</sequence>
<dbReference type="RefSeq" id="WP_310502476.1">
    <property type="nucleotide sequence ID" value="NZ_JAVDSB010000023.1"/>
</dbReference>
<dbReference type="Proteomes" id="UP001267290">
    <property type="component" value="Unassembled WGS sequence"/>
</dbReference>
<keyword evidence="3" id="KW-1185">Reference proteome</keyword>
<gene>
    <name evidence="2" type="ORF">J2736_006334</name>
</gene>
<reference evidence="2 3" key="1">
    <citation type="submission" date="2023-07" db="EMBL/GenBank/DDBJ databases">
        <title>Sorghum-associated microbial communities from plants grown in Nebraska, USA.</title>
        <authorList>
            <person name="Schachtman D."/>
        </authorList>
    </citation>
    <scope>NUCLEOTIDE SEQUENCE [LARGE SCALE GENOMIC DNA]</scope>
    <source>
        <strain evidence="2 3">CC258</strain>
    </source>
</reference>
<keyword evidence="1" id="KW-0732">Signal</keyword>
<proteinExistence type="predicted"/>